<protein>
    <submittedName>
        <fullName evidence="5">Primosomal replication protein</fullName>
    </submittedName>
</protein>
<dbReference type="STRING" id="267212.GCA_001063965_01663"/>
<comment type="caution">
    <text evidence="5">The sequence shown here is derived from an EMBL/GenBank/DDBJ whole genome shotgun (WGS) entry which is preliminary data.</text>
</comment>
<organism evidence="5 6">
    <name type="scientific">Neisseria bacilliformis ATCC BAA-1200</name>
    <dbReference type="NCBI Taxonomy" id="888742"/>
    <lineage>
        <taxon>Bacteria</taxon>
        <taxon>Pseudomonadati</taxon>
        <taxon>Pseudomonadota</taxon>
        <taxon>Betaproteobacteria</taxon>
        <taxon>Neisseriales</taxon>
        <taxon>Neisseriaceae</taxon>
        <taxon>Neisseria</taxon>
    </lineage>
</organism>
<keyword evidence="1" id="KW-0639">Primosome</keyword>
<dbReference type="Proteomes" id="UP000004105">
    <property type="component" value="Unassembled WGS sequence"/>
</dbReference>
<dbReference type="GO" id="GO:0006269">
    <property type="term" value="P:DNA replication, synthesis of primer"/>
    <property type="evidence" value="ECO:0007669"/>
    <property type="project" value="UniProtKB-KW"/>
</dbReference>
<evidence type="ECO:0000313" key="6">
    <source>
        <dbReference type="Proteomes" id="UP000004105"/>
    </source>
</evidence>
<dbReference type="HOGENOM" id="CLU_166075_1_2_4"/>
<proteinExistence type="predicted"/>
<dbReference type="InterPro" id="IPR023646">
    <property type="entry name" value="Prisomal_replication_PriB"/>
</dbReference>
<gene>
    <name evidence="5" type="ORF">HMPREF9123_1482</name>
</gene>
<reference evidence="5 6" key="1">
    <citation type="submission" date="2011-02" db="EMBL/GenBank/DDBJ databases">
        <authorList>
            <person name="Muzny D."/>
            <person name="Qin X."/>
            <person name="Deng J."/>
            <person name="Jiang H."/>
            <person name="Liu Y."/>
            <person name="Qu J."/>
            <person name="Song X.-Z."/>
            <person name="Zhang L."/>
            <person name="Thornton R."/>
            <person name="Coyle M."/>
            <person name="Francisco L."/>
            <person name="Jackson L."/>
            <person name="Javaid M."/>
            <person name="Korchina V."/>
            <person name="Kovar C."/>
            <person name="Mata R."/>
            <person name="Mathew T."/>
            <person name="Ngo R."/>
            <person name="Nguyen L."/>
            <person name="Nguyen N."/>
            <person name="Okwuonu G."/>
            <person name="Ongeri F."/>
            <person name="Pham C."/>
            <person name="Simmons D."/>
            <person name="Wilczek-Boney K."/>
            <person name="Hale W."/>
            <person name="Jakkamsetti A."/>
            <person name="Pham P."/>
            <person name="Ruth R."/>
            <person name="San Lucas F."/>
            <person name="Warren J."/>
            <person name="Zhang J."/>
            <person name="Zhao Z."/>
            <person name="Zhou C."/>
            <person name="Zhu D."/>
            <person name="Lee S."/>
            <person name="Bess C."/>
            <person name="Blankenburg K."/>
            <person name="Forbes L."/>
            <person name="Fu Q."/>
            <person name="Gubbala S."/>
            <person name="Hirani K."/>
            <person name="Jayaseelan J.C."/>
            <person name="Lara F."/>
            <person name="Munidasa M."/>
            <person name="Palculict T."/>
            <person name="Patil S."/>
            <person name="Pu L.-L."/>
            <person name="Saada N."/>
            <person name="Tang L."/>
            <person name="Weissenberger G."/>
            <person name="Zhu Y."/>
            <person name="Hemphill L."/>
            <person name="Shang Y."/>
            <person name="Youmans B."/>
            <person name="Ayvaz T."/>
            <person name="Ross M."/>
            <person name="Santibanez J."/>
            <person name="Aqrawi P."/>
            <person name="Gross S."/>
            <person name="Joshi V."/>
            <person name="Fowler G."/>
            <person name="Nazareth L."/>
            <person name="Reid J."/>
            <person name="Worley K."/>
            <person name="Petrosino J."/>
            <person name="Highlander S."/>
            <person name="Gibbs R."/>
        </authorList>
    </citation>
    <scope>NUCLEOTIDE SEQUENCE [LARGE SCALE GENOMIC DNA]</scope>
    <source>
        <strain evidence="5 6">ATCC BAA-1200</strain>
    </source>
</reference>
<dbReference type="EMBL" id="AFAY01000030">
    <property type="protein sequence ID" value="EGF10811.1"/>
    <property type="molecule type" value="Genomic_DNA"/>
</dbReference>
<dbReference type="InterPro" id="IPR012340">
    <property type="entry name" value="NA-bd_OB-fold"/>
</dbReference>
<keyword evidence="6" id="KW-1185">Reference proteome</keyword>
<keyword evidence="3 4" id="KW-0238">DNA-binding</keyword>
<accession>F2BCQ7</accession>
<dbReference type="RefSeq" id="WP_007342490.1">
    <property type="nucleotide sequence ID" value="NZ_GL878494.1"/>
</dbReference>
<sequence>MDNSFVLTARIAKCSPVRYTPAGIPVLDLVLQHESQQRENGRDCTAKLEITAKIVGADALAWQHRENTLVQAGGFLSARSRRSGIPILRIQNIQEYKG</sequence>
<dbReference type="PIRSF" id="PIRSF003135">
    <property type="entry name" value="Primosomal_n"/>
    <property type="match status" value="1"/>
</dbReference>
<dbReference type="PROSITE" id="PS50935">
    <property type="entry name" value="SSB"/>
    <property type="match status" value="1"/>
</dbReference>
<dbReference type="InterPro" id="IPR000424">
    <property type="entry name" value="Primosome_PriB/ssb"/>
</dbReference>
<dbReference type="AlphaFoldDB" id="F2BCQ7"/>
<name>F2BCQ7_9NEIS</name>
<dbReference type="Gene3D" id="2.40.50.140">
    <property type="entry name" value="Nucleic acid-binding proteins"/>
    <property type="match status" value="1"/>
</dbReference>
<dbReference type="SUPFAM" id="SSF50249">
    <property type="entry name" value="Nucleic acid-binding proteins"/>
    <property type="match status" value="1"/>
</dbReference>
<evidence type="ECO:0000256" key="1">
    <source>
        <dbReference type="ARBA" id="ARBA00022515"/>
    </source>
</evidence>
<dbReference type="GO" id="GO:1990077">
    <property type="term" value="C:primosome complex"/>
    <property type="evidence" value="ECO:0007669"/>
    <property type="project" value="UniProtKB-KW"/>
</dbReference>
<evidence type="ECO:0000256" key="3">
    <source>
        <dbReference type="ARBA" id="ARBA00023125"/>
    </source>
</evidence>
<dbReference type="OrthoDB" id="5296916at2"/>
<dbReference type="Pfam" id="PF22657">
    <property type="entry name" value="SSB_1"/>
    <property type="match status" value="1"/>
</dbReference>
<keyword evidence="2" id="KW-0235">DNA replication</keyword>
<evidence type="ECO:0000256" key="4">
    <source>
        <dbReference type="PROSITE-ProRule" id="PRU00252"/>
    </source>
</evidence>
<dbReference type="GO" id="GO:0003697">
    <property type="term" value="F:single-stranded DNA binding"/>
    <property type="evidence" value="ECO:0007669"/>
    <property type="project" value="InterPro"/>
</dbReference>
<evidence type="ECO:0000313" key="5">
    <source>
        <dbReference type="EMBL" id="EGF10811.1"/>
    </source>
</evidence>
<evidence type="ECO:0000256" key="2">
    <source>
        <dbReference type="ARBA" id="ARBA00022705"/>
    </source>
</evidence>
<dbReference type="NCBIfam" id="TIGR04418">
    <property type="entry name" value="PriB_gamma"/>
    <property type="match status" value="1"/>
</dbReference>